<name>A0A1A8WZM8_PLAOA</name>
<dbReference type="EMBL" id="FLQV01000754">
    <property type="protein sequence ID" value="SBS97798.1"/>
    <property type="molecule type" value="Genomic_DNA"/>
</dbReference>
<organism evidence="2 3">
    <name type="scientific">Plasmodium ovale curtisi</name>
    <dbReference type="NCBI Taxonomy" id="864141"/>
    <lineage>
        <taxon>Eukaryota</taxon>
        <taxon>Sar</taxon>
        <taxon>Alveolata</taxon>
        <taxon>Apicomplexa</taxon>
        <taxon>Aconoidasida</taxon>
        <taxon>Haemosporida</taxon>
        <taxon>Plasmodiidae</taxon>
        <taxon>Plasmodium</taxon>
        <taxon>Plasmodium (Plasmodium)</taxon>
    </lineage>
</organism>
<dbReference type="EMBL" id="FLQU01000597">
    <property type="protein sequence ID" value="SBS87767.1"/>
    <property type="molecule type" value="Genomic_DNA"/>
</dbReference>
<accession>A0A1A8WZM8</accession>
<reference evidence="2" key="1">
    <citation type="submission" date="2016-05" db="EMBL/GenBank/DDBJ databases">
        <authorList>
            <person name="Lavstsen T."/>
            <person name="Jespersen J.S."/>
        </authorList>
    </citation>
    <scope>NUCLEOTIDE SEQUENCE [LARGE SCALE GENOMIC DNA]</scope>
</reference>
<evidence type="ECO:0000313" key="4">
    <source>
        <dbReference type="Proteomes" id="UP000078560"/>
    </source>
</evidence>
<gene>
    <name evidence="2" type="ORF">POVCU1_041080</name>
    <name evidence="1" type="ORF">POVCU2_0044390</name>
</gene>
<dbReference type="Proteomes" id="UP000078560">
    <property type="component" value="Unassembled WGS sequence"/>
</dbReference>
<reference evidence="3 4" key="2">
    <citation type="submission" date="2016-05" db="EMBL/GenBank/DDBJ databases">
        <authorList>
            <person name="Naeem Raeece"/>
        </authorList>
    </citation>
    <scope>NUCLEOTIDE SEQUENCE [LARGE SCALE GENOMIC DNA]</scope>
</reference>
<protein>
    <submittedName>
        <fullName evidence="2">Uncharacterized protein</fullName>
    </submittedName>
</protein>
<evidence type="ECO:0000313" key="2">
    <source>
        <dbReference type="EMBL" id="SBS97798.1"/>
    </source>
</evidence>
<dbReference type="Proteomes" id="UP000078546">
    <property type="component" value="Unassembled WGS sequence"/>
</dbReference>
<sequence length="94" mass="10987">MDQIVICYVDNNNEGTKKLKHNVLRGCKGEGSTKQANKSYHFVRMNVFKCELECENSQSGKRLHHSYAFFFFSSDVELNDFHCFSRLQVKNEKC</sequence>
<evidence type="ECO:0000313" key="3">
    <source>
        <dbReference type="Proteomes" id="UP000078546"/>
    </source>
</evidence>
<proteinExistence type="predicted"/>
<dbReference type="AlphaFoldDB" id="A0A1A8WZM8"/>
<evidence type="ECO:0000313" key="1">
    <source>
        <dbReference type="EMBL" id="SBS87767.1"/>
    </source>
</evidence>